<evidence type="ECO:0000259" key="3">
    <source>
        <dbReference type="Pfam" id="PF01939"/>
    </source>
</evidence>
<dbReference type="Pfam" id="PF01939">
    <property type="entry name" value="NucS_C"/>
    <property type="match status" value="1"/>
</dbReference>
<evidence type="ECO:0000256" key="1">
    <source>
        <dbReference type="ARBA" id="ARBA00023125"/>
    </source>
</evidence>
<dbReference type="GO" id="GO:0004519">
    <property type="term" value="F:endonuclease activity"/>
    <property type="evidence" value="ECO:0007669"/>
    <property type="project" value="InterPro"/>
</dbReference>
<feature type="domain" description="Endonuclease NucS C-terminal" evidence="3">
    <location>
        <begin position="142"/>
        <end position="208"/>
    </location>
</feature>
<dbReference type="InterPro" id="IPR002793">
    <property type="entry name" value="Endonuclease_NucS"/>
</dbReference>
<feature type="compositionally biased region" description="Acidic residues" evidence="2">
    <location>
        <begin position="89"/>
        <end position="101"/>
    </location>
</feature>
<dbReference type="Proteomes" id="UP000593594">
    <property type="component" value="Chromosome"/>
</dbReference>
<dbReference type="CDD" id="cd22341">
    <property type="entry name" value="NucS-like"/>
    <property type="match status" value="1"/>
</dbReference>
<name>A0A7S8C746_9HYPH</name>
<keyword evidence="5" id="KW-1185">Reference proteome</keyword>
<dbReference type="InterPro" id="IPR048301">
    <property type="entry name" value="NucS_C"/>
</dbReference>
<organism evidence="4 5">
    <name type="scientific">Kaustia mangrovi</name>
    <dbReference type="NCBI Taxonomy" id="2593653"/>
    <lineage>
        <taxon>Bacteria</taxon>
        <taxon>Pseudomonadati</taxon>
        <taxon>Pseudomonadota</taxon>
        <taxon>Alphaproteobacteria</taxon>
        <taxon>Hyphomicrobiales</taxon>
        <taxon>Parvibaculaceae</taxon>
        <taxon>Kaustia</taxon>
    </lineage>
</organism>
<protein>
    <submittedName>
        <fullName evidence="4">DUF91 domain-containing protein</fullName>
    </submittedName>
</protein>
<sequence>MVRKHFVVTLGEDGRAREHRLKSWLRAHPEEIPPGLDPHNNGSTSHMLRNGLRKMGWIMEETATKVLLFRPGVEESLDIEEYLGPQDDVGSDAENSEDEEEGLGFQLEEQLRDFLANNLDRVAVDGRRLRLFQDETGRSGIEYPTAVGWIDILAVDTDGAYYVFELKRAQSPDSAIGQVARYMGWVKQTIAGGRPVNGVIVAKTISEKLRFARTVVPNIFLFEYQVSFTVNQAHDIAFE</sequence>
<evidence type="ECO:0000256" key="2">
    <source>
        <dbReference type="SAM" id="MobiDB-lite"/>
    </source>
</evidence>
<keyword evidence="1" id="KW-0238">DNA-binding</keyword>
<dbReference type="KEGG" id="kmn:HW532_19180"/>
<proteinExistence type="predicted"/>
<dbReference type="RefSeq" id="WP_213162007.1">
    <property type="nucleotide sequence ID" value="NZ_CP058214.1"/>
</dbReference>
<gene>
    <name evidence="4" type="ORF">HW532_19180</name>
</gene>
<dbReference type="GO" id="GO:0003677">
    <property type="term" value="F:DNA binding"/>
    <property type="evidence" value="ECO:0007669"/>
    <property type="project" value="UniProtKB-KW"/>
</dbReference>
<dbReference type="InterPro" id="IPR011856">
    <property type="entry name" value="tRNA_endonuc-like_dom_sf"/>
</dbReference>
<reference evidence="4 5" key="1">
    <citation type="submission" date="2020-06" db="EMBL/GenBank/DDBJ databases">
        <title>Genome sequence of 2 isolates from Red Sea Mangroves.</title>
        <authorList>
            <person name="Sefrji F."/>
            <person name="Michoud G."/>
            <person name="Merlino G."/>
            <person name="Daffonchio D."/>
        </authorList>
    </citation>
    <scope>NUCLEOTIDE SEQUENCE [LARGE SCALE GENOMIC DNA]</scope>
    <source>
        <strain evidence="4 5">R1DC25</strain>
    </source>
</reference>
<dbReference type="AlphaFoldDB" id="A0A7S8C746"/>
<dbReference type="EMBL" id="CP058214">
    <property type="protein sequence ID" value="QPC44636.1"/>
    <property type="molecule type" value="Genomic_DNA"/>
</dbReference>
<accession>A0A7S8C746</accession>
<evidence type="ECO:0000313" key="4">
    <source>
        <dbReference type="EMBL" id="QPC44636.1"/>
    </source>
</evidence>
<dbReference type="Gene3D" id="3.40.1350.10">
    <property type="match status" value="1"/>
</dbReference>
<evidence type="ECO:0000313" key="5">
    <source>
        <dbReference type="Proteomes" id="UP000593594"/>
    </source>
</evidence>
<feature type="region of interest" description="Disordered" evidence="2">
    <location>
        <begin position="81"/>
        <end position="101"/>
    </location>
</feature>